<organism evidence="1 2">
    <name type="scientific">Rhodoblastus sphagnicola</name>
    <dbReference type="NCBI Taxonomy" id="333368"/>
    <lineage>
        <taxon>Bacteria</taxon>
        <taxon>Pseudomonadati</taxon>
        <taxon>Pseudomonadota</taxon>
        <taxon>Alphaproteobacteria</taxon>
        <taxon>Hyphomicrobiales</taxon>
        <taxon>Rhodoblastaceae</taxon>
        <taxon>Rhodoblastus</taxon>
    </lineage>
</organism>
<accession>A0A2S6N786</accession>
<evidence type="ECO:0000313" key="2">
    <source>
        <dbReference type="Proteomes" id="UP000239089"/>
    </source>
</evidence>
<dbReference type="Gene3D" id="2.30.30.40">
    <property type="entry name" value="SH3 Domains"/>
    <property type="match status" value="1"/>
</dbReference>
<dbReference type="RefSeq" id="WP_104508206.1">
    <property type="nucleotide sequence ID" value="NZ_JACIGC010000003.1"/>
</dbReference>
<proteinExistence type="predicted"/>
<sequence length="177" mass="19523">MPPRFSAFAVVILCALPALMTFDVPARAQQAKGSVTGLPLPRYVSLKSSAVNLREGPSKDHATKWIYQRIGLPVEIIAEFATWRRIRDSEGADGWVLHSLLSGKRTALVQPWKKDAPPLPLRARPDKDANLTAKLAPGVIANVKKCDEGWCRLQGSGFDGYMQQNDLWGVYPGEKVE</sequence>
<evidence type="ECO:0008006" key="3">
    <source>
        <dbReference type="Google" id="ProtNLM"/>
    </source>
</evidence>
<name>A0A2S6N786_9HYPH</name>
<gene>
    <name evidence="1" type="ORF">CCR94_12565</name>
</gene>
<dbReference type="AlphaFoldDB" id="A0A2S6N786"/>
<dbReference type="Pfam" id="PF06347">
    <property type="entry name" value="SH3_4"/>
    <property type="match status" value="2"/>
</dbReference>
<keyword evidence="2" id="KW-1185">Reference proteome</keyword>
<dbReference type="OrthoDB" id="9810773at2"/>
<protein>
    <recommendedName>
        <fullName evidence="3">SH3b domain-containing protein</fullName>
    </recommendedName>
</protein>
<comment type="caution">
    <text evidence="1">The sequence shown here is derived from an EMBL/GenBank/DDBJ whole genome shotgun (WGS) entry which is preliminary data.</text>
</comment>
<dbReference type="InterPro" id="IPR010466">
    <property type="entry name" value="DUF1058"/>
</dbReference>
<evidence type="ECO:0000313" key="1">
    <source>
        <dbReference type="EMBL" id="PPQ30464.1"/>
    </source>
</evidence>
<dbReference type="EMBL" id="NHSJ01000078">
    <property type="protein sequence ID" value="PPQ30464.1"/>
    <property type="molecule type" value="Genomic_DNA"/>
</dbReference>
<reference evidence="1 2" key="1">
    <citation type="journal article" date="2018" name="Arch. Microbiol.">
        <title>New insights into the metabolic potential of the phototrophic purple bacterium Rhodopila globiformis DSM 161(T) from its draft genome sequence and evidence for a vanadium-dependent nitrogenase.</title>
        <authorList>
            <person name="Imhoff J.F."/>
            <person name="Rahn T."/>
            <person name="Kunzel S."/>
            <person name="Neulinger S.C."/>
        </authorList>
    </citation>
    <scope>NUCLEOTIDE SEQUENCE [LARGE SCALE GENOMIC DNA]</scope>
    <source>
        <strain evidence="1 2">DSM 16996</strain>
    </source>
</reference>
<dbReference type="Proteomes" id="UP000239089">
    <property type="component" value="Unassembled WGS sequence"/>
</dbReference>